<feature type="compositionally biased region" description="Pro residues" evidence="1">
    <location>
        <begin position="65"/>
        <end position="76"/>
    </location>
</feature>
<evidence type="ECO:0000313" key="3">
    <source>
        <dbReference type="Proteomes" id="UP000823388"/>
    </source>
</evidence>
<evidence type="ECO:0000313" key="2">
    <source>
        <dbReference type="EMBL" id="KAG2575705.1"/>
    </source>
</evidence>
<keyword evidence="3" id="KW-1185">Reference proteome</keyword>
<comment type="caution">
    <text evidence="2">The sequence shown here is derived from an EMBL/GenBank/DDBJ whole genome shotgun (WGS) entry which is preliminary data.</text>
</comment>
<dbReference type="Proteomes" id="UP000823388">
    <property type="component" value="Chromosome 7K"/>
</dbReference>
<sequence length="187" mass="20466">MRRAEQSELERIHLHLHTPTAQRLSSIFNRRALQPRAFVNSKIFEPNHLSLSLSLSSSSSCACLPSPPHRTAPGPAPTRQLRFPSPSSLSLHLDRAPNPKAHPHSLHPPLSRPSPPRHPERRLRPWWRRPPHPPGSGGGGGGRVCPWNREGSGGSVYGRFVLGAGAARDPGRKARGVSGWRRAVGVI</sequence>
<gene>
    <name evidence="2" type="ORF">PVAP13_7KG374501</name>
</gene>
<evidence type="ECO:0000256" key="1">
    <source>
        <dbReference type="SAM" id="MobiDB-lite"/>
    </source>
</evidence>
<accession>A0A8T0QRX1</accession>
<reference evidence="2" key="1">
    <citation type="submission" date="2020-05" db="EMBL/GenBank/DDBJ databases">
        <title>WGS assembly of Panicum virgatum.</title>
        <authorList>
            <person name="Lovell J.T."/>
            <person name="Jenkins J."/>
            <person name="Shu S."/>
            <person name="Juenger T.E."/>
            <person name="Schmutz J."/>
        </authorList>
    </citation>
    <scope>NUCLEOTIDE SEQUENCE</scope>
    <source>
        <strain evidence="2">AP13</strain>
    </source>
</reference>
<feature type="compositionally biased region" description="Basic residues" evidence="1">
    <location>
        <begin position="119"/>
        <end position="131"/>
    </location>
</feature>
<dbReference type="EMBL" id="CM029049">
    <property type="protein sequence ID" value="KAG2575705.1"/>
    <property type="molecule type" value="Genomic_DNA"/>
</dbReference>
<protein>
    <submittedName>
        <fullName evidence="2">Uncharacterized protein</fullName>
    </submittedName>
</protein>
<feature type="region of interest" description="Disordered" evidence="1">
    <location>
        <begin position="62"/>
        <end position="147"/>
    </location>
</feature>
<dbReference type="AlphaFoldDB" id="A0A8T0QRX1"/>
<proteinExistence type="predicted"/>
<organism evidence="2 3">
    <name type="scientific">Panicum virgatum</name>
    <name type="common">Blackwell switchgrass</name>
    <dbReference type="NCBI Taxonomy" id="38727"/>
    <lineage>
        <taxon>Eukaryota</taxon>
        <taxon>Viridiplantae</taxon>
        <taxon>Streptophyta</taxon>
        <taxon>Embryophyta</taxon>
        <taxon>Tracheophyta</taxon>
        <taxon>Spermatophyta</taxon>
        <taxon>Magnoliopsida</taxon>
        <taxon>Liliopsida</taxon>
        <taxon>Poales</taxon>
        <taxon>Poaceae</taxon>
        <taxon>PACMAD clade</taxon>
        <taxon>Panicoideae</taxon>
        <taxon>Panicodae</taxon>
        <taxon>Paniceae</taxon>
        <taxon>Panicinae</taxon>
        <taxon>Panicum</taxon>
        <taxon>Panicum sect. Hiantes</taxon>
    </lineage>
</organism>
<name>A0A8T0QRX1_PANVG</name>